<evidence type="ECO:0000313" key="15">
    <source>
        <dbReference type="EMBL" id="MBF6058560.1"/>
    </source>
</evidence>
<dbReference type="Gene3D" id="3.40.1390.10">
    <property type="entry name" value="MurE/MurF, N-terminal domain"/>
    <property type="match status" value="1"/>
</dbReference>
<keyword evidence="6 10" id="KW-0133">Cell shape</keyword>
<gene>
    <name evidence="10" type="primary">murF</name>
    <name evidence="15" type="ORF">H8792_009430</name>
</gene>
<dbReference type="InterPro" id="IPR036565">
    <property type="entry name" value="Mur-like_cat_sf"/>
</dbReference>
<feature type="domain" description="Mur ligase C-terminal" evidence="13">
    <location>
        <begin position="358"/>
        <end position="478"/>
    </location>
</feature>
<dbReference type="GO" id="GO:0016874">
    <property type="term" value="F:ligase activity"/>
    <property type="evidence" value="ECO:0007669"/>
    <property type="project" value="UniProtKB-KW"/>
</dbReference>
<keyword evidence="16" id="KW-1185">Reference proteome</keyword>
<dbReference type="InterPro" id="IPR051046">
    <property type="entry name" value="MurCDEF_CellWall_CoF430Synth"/>
</dbReference>
<protein>
    <recommendedName>
        <fullName evidence="10 11">UDP-N-acetylmuramoyl-tripeptide--D-alanyl-D-alanine ligase</fullName>
        <ecNumber evidence="10 11">6.3.2.10</ecNumber>
    </recommendedName>
    <alternativeName>
        <fullName evidence="10">D-alanyl-D-alanine-adding enzyme</fullName>
    </alternativeName>
</protein>
<evidence type="ECO:0000256" key="1">
    <source>
        <dbReference type="ARBA" id="ARBA00022490"/>
    </source>
</evidence>
<dbReference type="InterPro" id="IPR013221">
    <property type="entry name" value="Mur_ligase_cen"/>
</dbReference>
<dbReference type="Proteomes" id="UP001193680">
    <property type="component" value="Unassembled WGS sequence"/>
</dbReference>
<dbReference type="InterPro" id="IPR036615">
    <property type="entry name" value="Mur_ligase_C_dom_sf"/>
</dbReference>
<keyword evidence="8 10" id="KW-0131">Cell cycle</keyword>
<evidence type="ECO:0000259" key="12">
    <source>
        <dbReference type="Pfam" id="PF01225"/>
    </source>
</evidence>
<evidence type="ECO:0000256" key="7">
    <source>
        <dbReference type="ARBA" id="ARBA00022984"/>
    </source>
</evidence>
<evidence type="ECO:0000259" key="14">
    <source>
        <dbReference type="Pfam" id="PF08245"/>
    </source>
</evidence>
<dbReference type="InterPro" id="IPR035911">
    <property type="entry name" value="MurE/MurF_N"/>
</dbReference>
<evidence type="ECO:0000256" key="6">
    <source>
        <dbReference type="ARBA" id="ARBA00022960"/>
    </source>
</evidence>
<dbReference type="SUPFAM" id="SSF63418">
    <property type="entry name" value="MurE/MurF N-terminal domain"/>
    <property type="match status" value="1"/>
</dbReference>
<dbReference type="InterPro" id="IPR004101">
    <property type="entry name" value="Mur_ligase_C"/>
</dbReference>
<dbReference type="Pfam" id="PF01225">
    <property type="entry name" value="Mur_ligase"/>
    <property type="match status" value="1"/>
</dbReference>
<comment type="pathway">
    <text evidence="10 11">Cell wall biogenesis; peptidoglycan biosynthesis.</text>
</comment>
<dbReference type="Gene3D" id="3.90.190.20">
    <property type="entry name" value="Mur ligase, C-terminal domain"/>
    <property type="match status" value="1"/>
</dbReference>
<sequence>MQKTESPEQTLAQAEAQLRSLQSDIGSSEFSWTLADLLLALQGDAELSLEAAACEPEAIHFNSVSTDSRTLAPGALYIALAGERFDGHDFIEQAVVQGAAVILAERSVDAAVPVVVVDNSRLALGRFAAWHRMQMPVQTLVAITGSNGKTTTKTLLNQLFSSVGETLATQGNLNNDLGVPRTLLNLRPRHQYAVIEMGANHPGEIAYLTELAKPDIALLNNASGAHLEGFGSLQGVIETKGEIFDGLNRFHQNGVAIINCESAGFDFWLQKLQQNNACKILKFGLAPSADVRLNSVESDADGVGFTVEYAAEKHAVKMPVLGTHNAYNAAACIAVCHAAGLQWQQMQPVLQSFTGVGGRLQPCRLQFGYLIDDSYNANPESVKAGIRALKDLGGISMLCLGAMGELGVDSEQGHRSVAEFAQQAGIQHLWLLGEETEPMLSVFHADGRRFDDHQQMIAELKAFLRQSNEVNILVKGSRTARMELVTQALTDEFAVEK</sequence>
<keyword evidence="7 10" id="KW-0573">Peptidoglycan synthesis</keyword>
<dbReference type="PANTHER" id="PTHR43024:SF1">
    <property type="entry name" value="UDP-N-ACETYLMURAMOYL-TRIPEPTIDE--D-ALANYL-D-ALANINE LIGASE"/>
    <property type="match status" value="1"/>
</dbReference>
<dbReference type="RefSeq" id="WP_185978705.1">
    <property type="nucleotide sequence ID" value="NZ_JACBGI020000021.1"/>
</dbReference>
<dbReference type="Pfam" id="PF02875">
    <property type="entry name" value="Mur_ligase_C"/>
    <property type="match status" value="1"/>
</dbReference>
<evidence type="ECO:0000256" key="10">
    <source>
        <dbReference type="HAMAP-Rule" id="MF_02019"/>
    </source>
</evidence>
<keyword evidence="9 10" id="KW-0961">Cell wall biogenesis/degradation</keyword>
<evidence type="ECO:0000256" key="9">
    <source>
        <dbReference type="ARBA" id="ARBA00023316"/>
    </source>
</evidence>
<dbReference type="Gene3D" id="3.40.1190.10">
    <property type="entry name" value="Mur-like, catalytic domain"/>
    <property type="match status" value="1"/>
</dbReference>
<reference evidence="15 16" key="1">
    <citation type="submission" date="2020-11" db="EMBL/GenBank/DDBJ databases">
        <title>Sulfur oxidizing isolate from Hospital Hole Sinkhole.</title>
        <authorList>
            <person name="Scott K.M."/>
        </authorList>
    </citation>
    <scope>NUCLEOTIDE SEQUENCE [LARGE SCALE GENOMIC DNA]</scope>
    <source>
        <strain evidence="15 16">HH1</strain>
    </source>
</reference>
<dbReference type="SUPFAM" id="SSF53244">
    <property type="entry name" value="MurD-like peptide ligases, peptide-binding domain"/>
    <property type="match status" value="1"/>
</dbReference>
<comment type="caution">
    <text evidence="15">The sequence shown here is derived from an EMBL/GenBank/DDBJ whole genome shotgun (WGS) entry which is preliminary data.</text>
</comment>
<evidence type="ECO:0000256" key="11">
    <source>
        <dbReference type="RuleBase" id="RU004136"/>
    </source>
</evidence>
<proteinExistence type="inferred from homology"/>
<evidence type="ECO:0000256" key="2">
    <source>
        <dbReference type="ARBA" id="ARBA00022598"/>
    </source>
</evidence>
<organism evidence="15 16">
    <name type="scientific">Thiomicrorhabdus heinhorstiae</name>
    <dbReference type="NCBI Taxonomy" id="2748010"/>
    <lineage>
        <taxon>Bacteria</taxon>
        <taxon>Pseudomonadati</taxon>
        <taxon>Pseudomonadota</taxon>
        <taxon>Gammaproteobacteria</taxon>
        <taxon>Thiotrichales</taxon>
        <taxon>Piscirickettsiaceae</taxon>
        <taxon>Thiomicrorhabdus</taxon>
    </lineage>
</organism>
<evidence type="ECO:0000256" key="3">
    <source>
        <dbReference type="ARBA" id="ARBA00022618"/>
    </source>
</evidence>
<comment type="catalytic activity">
    <reaction evidence="10 11">
        <text>D-alanyl-D-alanine + UDP-N-acetyl-alpha-D-muramoyl-L-alanyl-gamma-D-glutamyl-meso-2,6-diaminopimelate + ATP = UDP-N-acetyl-alpha-D-muramoyl-L-alanyl-gamma-D-glutamyl-meso-2,6-diaminopimeloyl-D-alanyl-D-alanine + ADP + phosphate + H(+)</text>
        <dbReference type="Rhea" id="RHEA:28374"/>
        <dbReference type="ChEBI" id="CHEBI:15378"/>
        <dbReference type="ChEBI" id="CHEBI:30616"/>
        <dbReference type="ChEBI" id="CHEBI:43474"/>
        <dbReference type="ChEBI" id="CHEBI:57822"/>
        <dbReference type="ChEBI" id="CHEBI:61386"/>
        <dbReference type="ChEBI" id="CHEBI:83905"/>
        <dbReference type="ChEBI" id="CHEBI:456216"/>
        <dbReference type="EC" id="6.3.2.10"/>
    </reaction>
</comment>
<feature type="domain" description="Mur ligase central" evidence="14">
    <location>
        <begin position="143"/>
        <end position="336"/>
    </location>
</feature>
<comment type="subcellular location">
    <subcellularLocation>
        <location evidence="10 11">Cytoplasm</location>
    </subcellularLocation>
</comment>
<evidence type="ECO:0000256" key="5">
    <source>
        <dbReference type="ARBA" id="ARBA00022840"/>
    </source>
</evidence>
<evidence type="ECO:0000256" key="4">
    <source>
        <dbReference type="ARBA" id="ARBA00022741"/>
    </source>
</evidence>
<evidence type="ECO:0000313" key="16">
    <source>
        <dbReference type="Proteomes" id="UP001193680"/>
    </source>
</evidence>
<accession>A0ABS0BXP4</accession>
<dbReference type="EC" id="6.3.2.10" evidence="10 11"/>
<comment type="function">
    <text evidence="10 11">Involved in cell wall formation. Catalyzes the final step in the synthesis of UDP-N-acetylmuramoyl-pentapeptide, the precursor of murein.</text>
</comment>
<keyword evidence="5 10" id="KW-0067">ATP-binding</keyword>
<dbReference type="InterPro" id="IPR005863">
    <property type="entry name" value="UDP-N-AcMur_synth"/>
</dbReference>
<dbReference type="InterPro" id="IPR000713">
    <property type="entry name" value="Mur_ligase_N"/>
</dbReference>
<keyword evidence="3 10" id="KW-0132">Cell division</keyword>
<dbReference type="EMBL" id="JACBGI020000021">
    <property type="protein sequence ID" value="MBF6058560.1"/>
    <property type="molecule type" value="Genomic_DNA"/>
</dbReference>
<dbReference type="SUPFAM" id="SSF53623">
    <property type="entry name" value="MurD-like peptide ligases, catalytic domain"/>
    <property type="match status" value="1"/>
</dbReference>
<feature type="domain" description="Mur ligase N-terminal catalytic" evidence="12">
    <location>
        <begin position="61"/>
        <end position="128"/>
    </location>
</feature>
<dbReference type="HAMAP" id="MF_02019">
    <property type="entry name" value="MurF"/>
    <property type="match status" value="1"/>
</dbReference>
<keyword evidence="4 10" id="KW-0547">Nucleotide-binding</keyword>
<dbReference type="NCBIfam" id="TIGR01143">
    <property type="entry name" value="murF"/>
    <property type="match status" value="1"/>
</dbReference>
<evidence type="ECO:0000259" key="13">
    <source>
        <dbReference type="Pfam" id="PF02875"/>
    </source>
</evidence>
<dbReference type="PANTHER" id="PTHR43024">
    <property type="entry name" value="UDP-N-ACETYLMURAMOYL-TRIPEPTIDE--D-ALANYL-D-ALANINE LIGASE"/>
    <property type="match status" value="1"/>
</dbReference>
<comment type="similarity">
    <text evidence="10">Belongs to the MurCDEF family. MurF subfamily.</text>
</comment>
<keyword evidence="1 10" id="KW-0963">Cytoplasm</keyword>
<feature type="binding site" evidence="10">
    <location>
        <begin position="145"/>
        <end position="151"/>
    </location>
    <ligand>
        <name>ATP</name>
        <dbReference type="ChEBI" id="CHEBI:30616"/>
    </ligand>
</feature>
<evidence type="ECO:0000256" key="8">
    <source>
        <dbReference type="ARBA" id="ARBA00023306"/>
    </source>
</evidence>
<dbReference type="Pfam" id="PF08245">
    <property type="entry name" value="Mur_ligase_M"/>
    <property type="match status" value="1"/>
</dbReference>
<keyword evidence="2 10" id="KW-0436">Ligase</keyword>
<name>A0ABS0BXP4_9GAMM</name>